<dbReference type="PANTHER" id="PTHR24201:SF15">
    <property type="entry name" value="ANKYRIN REPEAT DOMAIN-CONTAINING PROTEIN 66"/>
    <property type="match status" value="1"/>
</dbReference>
<name>A0ABC8UCE2_9AQUA</name>
<feature type="repeat" description="ANK" evidence="3">
    <location>
        <begin position="50"/>
        <end position="82"/>
    </location>
</feature>
<keyword evidence="6" id="KW-1185">Reference proteome</keyword>
<organism evidence="4 6">
    <name type="scientific">Ilex paraguariensis</name>
    <name type="common">yerba mate</name>
    <dbReference type="NCBI Taxonomy" id="185542"/>
    <lineage>
        <taxon>Eukaryota</taxon>
        <taxon>Viridiplantae</taxon>
        <taxon>Streptophyta</taxon>
        <taxon>Embryophyta</taxon>
        <taxon>Tracheophyta</taxon>
        <taxon>Spermatophyta</taxon>
        <taxon>Magnoliopsida</taxon>
        <taxon>eudicotyledons</taxon>
        <taxon>Gunneridae</taxon>
        <taxon>Pentapetalae</taxon>
        <taxon>asterids</taxon>
        <taxon>campanulids</taxon>
        <taxon>Aquifoliales</taxon>
        <taxon>Aquifoliaceae</taxon>
        <taxon>Ilex</taxon>
    </lineage>
</organism>
<dbReference type="Proteomes" id="UP001642360">
    <property type="component" value="Unassembled WGS sequence"/>
</dbReference>
<comment type="caution">
    <text evidence="4">The sequence shown here is derived from an EMBL/GenBank/DDBJ whole genome shotgun (WGS) entry which is preliminary data.</text>
</comment>
<dbReference type="PANTHER" id="PTHR24201">
    <property type="entry name" value="ANK_REP_REGION DOMAIN-CONTAINING PROTEIN"/>
    <property type="match status" value="1"/>
</dbReference>
<dbReference type="AlphaFoldDB" id="A0ABC8UCE2"/>
<dbReference type="EMBL" id="CAUOFW020007191">
    <property type="protein sequence ID" value="CAK9177944.1"/>
    <property type="molecule type" value="Genomic_DNA"/>
</dbReference>
<evidence type="ECO:0000256" key="2">
    <source>
        <dbReference type="ARBA" id="ARBA00023043"/>
    </source>
</evidence>
<dbReference type="Gene3D" id="1.25.40.20">
    <property type="entry name" value="Ankyrin repeat-containing domain"/>
    <property type="match status" value="1"/>
</dbReference>
<keyword evidence="2 3" id="KW-0040">ANK repeat</keyword>
<keyword evidence="1" id="KW-0677">Repeat</keyword>
<evidence type="ECO:0000313" key="5">
    <source>
        <dbReference type="EMBL" id="CAK9180737.1"/>
    </source>
</evidence>
<protein>
    <submittedName>
        <fullName evidence="4">Uncharacterized protein</fullName>
    </submittedName>
</protein>
<evidence type="ECO:0000256" key="1">
    <source>
        <dbReference type="ARBA" id="ARBA00022737"/>
    </source>
</evidence>
<sequence length="209" mass="23625">MSIQILWEISSDDFDMQTIGNFLSFASRGDRVGLNQMLREGISPNVQDYDKRTALHLAASEGHASIVELLLAYKADVNLQDRWQRTLDNLHNFKVTFARDNGKKDPTILISRSKEFLELKYTAIVSMTPSNASYPKGGVHLWHKLLTEDTEVLKWALTNLKLVDPVEDARRCKVPQQLVGFLVNEQKVIRDNNSQDATSSLLIHCGGSR</sequence>
<dbReference type="InterPro" id="IPR036770">
    <property type="entry name" value="Ankyrin_rpt-contain_sf"/>
</dbReference>
<dbReference type="Pfam" id="PF13857">
    <property type="entry name" value="Ank_5"/>
    <property type="match status" value="1"/>
</dbReference>
<dbReference type="PROSITE" id="PS50297">
    <property type="entry name" value="ANK_REP_REGION"/>
    <property type="match status" value="1"/>
</dbReference>
<gene>
    <name evidence="4" type="ORF">ILEXP_LOCUS47859</name>
    <name evidence="5" type="ORF">ILEXP_LOCUS50765</name>
</gene>
<accession>A0ABC8UCE2</accession>
<evidence type="ECO:0000256" key="3">
    <source>
        <dbReference type="PROSITE-ProRule" id="PRU00023"/>
    </source>
</evidence>
<dbReference type="SUPFAM" id="SSF48403">
    <property type="entry name" value="Ankyrin repeat"/>
    <property type="match status" value="1"/>
</dbReference>
<evidence type="ECO:0000313" key="6">
    <source>
        <dbReference type="Proteomes" id="UP001642360"/>
    </source>
</evidence>
<proteinExistence type="predicted"/>
<dbReference type="PROSITE" id="PS50088">
    <property type="entry name" value="ANK_REPEAT"/>
    <property type="match status" value="1"/>
</dbReference>
<evidence type="ECO:0000313" key="4">
    <source>
        <dbReference type="EMBL" id="CAK9177944.1"/>
    </source>
</evidence>
<reference evidence="4 6" key="1">
    <citation type="submission" date="2024-02" db="EMBL/GenBank/DDBJ databases">
        <authorList>
            <person name="Vignale AGUSTIN F."/>
            <person name="Sosa J E."/>
            <person name="Modenutti C."/>
        </authorList>
    </citation>
    <scope>NUCLEOTIDE SEQUENCE [LARGE SCALE GENOMIC DNA]</scope>
</reference>
<dbReference type="SMART" id="SM00248">
    <property type="entry name" value="ANK"/>
    <property type="match status" value="1"/>
</dbReference>
<dbReference type="InterPro" id="IPR002110">
    <property type="entry name" value="Ankyrin_rpt"/>
</dbReference>
<dbReference type="InterPro" id="IPR050776">
    <property type="entry name" value="Ank_Repeat/CDKN_Inhibitor"/>
</dbReference>
<dbReference type="EMBL" id="CAUOFW020007835">
    <property type="protein sequence ID" value="CAK9180737.1"/>
    <property type="molecule type" value="Genomic_DNA"/>
</dbReference>